<organism evidence="2 3">
    <name type="scientific">Jaapia argillacea MUCL 33604</name>
    <dbReference type="NCBI Taxonomy" id="933084"/>
    <lineage>
        <taxon>Eukaryota</taxon>
        <taxon>Fungi</taxon>
        <taxon>Dikarya</taxon>
        <taxon>Basidiomycota</taxon>
        <taxon>Agaricomycotina</taxon>
        <taxon>Agaricomycetes</taxon>
        <taxon>Agaricomycetidae</taxon>
        <taxon>Jaapiales</taxon>
        <taxon>Jaapiaceae</taxon>
        <taxon>Jaapia</taxon>
    </lineage>
</organism>
<feature type="region of interest" description="Disordered" evidence="1">
    <location>
        <begin position="1"/>
        <end position="146"/>
    </location>
</feature>
<protein>
    <submittedName>
        <fullName evidence="2">Uncharacterized protein</fullName>
    </submittedName>
</protein>
<evidence type="ECO:0000313" key="2">
    <source>
        <dbReference type="EMBL" id="KDQ58260.1"/>
    </source>
</evidence>
<sequence length="146" mass="15965">MIGFILPDGEGEEEVEDSGLPDEESSAKETSEGDCDNSDLDNGSEGSEEAQVTPDEDSRRPNQLYTPCRTPSRPTSRASTPRRPALTRLTRTRPDTDAGSSVQQLPPTPVSSRRVKPRKAWARVEDSDEESEDGGPPSPSPKTWRL</sequence>
<keyword evidence="3" id="KW-1185">Reference proteome</keyword>
<gene>
    <name evidence="2" type="ORF">JAAARDRAFT_261611</name>
</gene>
<dbReference type="InParanoid" id="A0A067PWL9"/>
<accession>A0A067PWL9</accession>
<dbReference type="AlphaFoldDB" id="A0A067PWL9"/>
<dbReference type="Proteomes" id="UP000027265">
    <property type="component" value="Unassembled WGS sequence"/>
</dbReference>
<name>A0A067PWL9_9AGAM</name>
<dbReference type="HOGENOM" id="CLU_1777743_0_0_1"/>
<feature type="compositionally biased region" description="Acidic residues" evidence="1">
    <location>
        <begin position="9"/>
        <end position="24"/>
    </location>
</feature>
<evidence type="ECO:0000313" key="3">
    <source>
        <dbReference type="Proteomes" id="UP000027265"/>
    </source>
</evidence>
<proteinExistence type="predicted"/>
<evidence type="ECO:0000256" key="1">
    <source>
        <dbReference type="SAM" id="MobiDB-lite"/>
    </source>
</evidence>
<dbReference type="EMBL" id="KL197718">
    <property type="protein sequence ID" value="KDQ58260.1"/>
    <property type="molecule type" value="Genomic_DNA"/>
</dbReference>
<reference evidence="3" key="1">
    <citation type="journal article" date="2014" name="Proc. Natl. Acad. Sci. U.S.A.">
        <title>Extensive sampling of basidiomycete genomes demonstrates inadequacy of the white-rot/brown-rot paradigm for wood decay fungi.</title>
        <authorList>
            <person name="Riley R."/>
            <person name="Salamov A.A."/>
            <person name="Brown D.W."/>
            <person name="Nagy L.G."/>
            <person name="Floudas D."/>
            <person name="Held B.W."/>
            <person name="Levasseur A."/>
            <person name="Lombard V."/>
            <person name="Morin E."/>
            <person name="Otillar R."/>
            <person name="Lindquist E.A."/>
            <person name="Sun H."/>
            <person name="LaButti K.M."/>
            <person name="Schmutz J."/>
            <person name="Jabbour D."/>
            <person name="Luo H."/>
            <person name="Baker S.E."/>
            <person name="Pisabarro A.G."/>
            <person name="Walton J.D."/>
            <person name="Blanchette R.A."/>
            <person name="Henrissat B."/>
            <person name="Martin F."/>
            <person name="Cullen D."/>
            <person name="Hibbett D.S."/>
            <person name="Grigoriev I.V."/>
        </authorList>
    </citation>
    <scope>NUCLEOTIDE SEQUENCE [LARGE SCALE GENOMIC DNA]</scope>
    <source>
        <strain evidence="3">MUCL 33604</strain>
    </source>
</reference>
<feature type="compositionally biased region" description="Low complexity" evidence="1">
    <location>
        <begin position="66"/>
        <end position="89"/>
    </location>
</feature>